<keyword evidence="2" id="KW-1185">Reference proteome</keyword>
<proteinExistence type="predicted"/>
<name>A0A9X6RP13_HYPEX</name>
<sequence>MNGRLFEGDIVGIDGAVIASSLTNRKKAQNGLTDQRSRWVNGVIPYYISEGFIWPSYLQPGPRRTCVDAVISRQDCRTCTTSTGNGASTWKQRCLTREPDFEEPVAATSRPCENIVNHQGLSCTRCYTVSGPRTIWNEQCLPSPATSARQFDSSPLESNDRQCRELKRGTKTCTHCTWLENGRSRWKEDCRWKK</sequence>
<comment type="caution">
    <text evidence="1">The sequence shown here is derived from an EMBL/GenBank/DDBJ whole genome shotgun (WGS) entry which is preliminary data.</text>
</comment>
<dbReference type="AlphaFoldDB" id="A0A9X6RP13"/>
<dbReference type="EMBL" id="MTYJ01000430">
    <property type="protein sequence ID" value="OWA54605.1"/>
    <property type="molecule type" value="Genomic_DNA"/>
</dbReference>
<evidence type="ECO:0000313" key="1">
    <source>
        <dbReference type="EMBL" id="OWA54605.1"/>
    </source>
</evidence>
<dbReference type="Proteomes" id="UP000192578">
    <property type="component" value="Unassembled WGS sequence"/>
</dbReference>
<reference evidence="2" key="1">
    <citation type="submission" date="2017-01" db="EMBL/GenBank/DDBJ databases">
        <title>Comparative genomics of anhydrobiosis in the tardigrade Hypsibius dujardini.</title>
        <authorList>
            <person name="Yoshida Y."/>
            <person name="Koutsovoulos G."/>
            <person name="Laetsch D."/>
            <person name="Stevens L."/>
            <person name="Kumar S."/>
            <person name="Horikawa D."/>
            <person name="Ishino K."/>
            <person name="Komine S."/>
            <person name="Tomita M."/>
            <person name="Blaxter M."/>
            <person name="Arakawa K."/>
        </authorList>
    </citation>
    <scope>NUCLEOTIDE SEQUENCE [LARGE SCALE GENOMIC DNA]</scope>
    <source>
        <strain evidence="2">Z151</strain>
    </source>
</reference>
<organism evidence="1 2">
    <name type="scientific">Hypsibius exemplaris</name>
    <name type="common">Freshwater tardigrade</name>
    <dbReference type="NCBI Taxonomy" id="2072580"/>
    <lineage>
        <taxon>Eukaryota</taxon>
        <taxon>Metazoa</taxon>
        <taxon>Ecdysozoa</taxon>
        <taxon>Tardigrada</taxon>
        <taxon>Eutardigrada</taxon>
        <taxon>Parachela</taxon>
        <taxon>Hypsibioidea</taxon>
        <taxon>Hypsibiidae</taxon>
        <taxon>Hypsibius</taxon>
    </lineage>
</organism>
<accession>A0A9X6RP13</accession>
<protein>
    <submittedName>
        <fullName evidence="1">Uncharacterized protein</fullName>
    </submittedName>
</protein>
<evidence type="ECO:0000313" key="2">
    <source>
        <dbReference type="Proteomes" id="UP000192578"/>
    </source>
</evidence>
<gene>
    <name evidence="1" type="ORF">BV898_19004</name>
</gene>